<organism evidence="1 2">
    <name type="scientific">Septoria linicola</name>
    <dbReference type="NCBI Taxonomy" id="215465"/>
    <lineage>
        <taxon>Eukaryota</taxon>
        <taxon>Fungi</taxon>
        <taxon>Dikarya</taxon>
        <taxon>Ascomycota</taxon>
        <taxon>Pezizomycotina</taxon>
        <taxon>Dothideomycetes</taxon>
        <taxon>Dothideomycetidae</taxon>
        <taxon>Mycosphaerellales</taxon>
        <taxon>Mycosphaerellaceae</taxon>
        <taxon>Septoria</taxon>
    </lineage>
</organism>
<protein>
    <submittedName>
        <fullName evidence="1">Uncharacterized protein</fullName>
    </submittedName>
</protein>
<proteinExistence type="predicted"/>
<evidence type="ECO:0000313" key="1">
    <source>
        <dbReference type="EMBL" id="USW50420.1"/>
    </source>
</evidence>
<accession>A0A9Q9AJY9</accession>
<dbReference type="Proteomes" id="UP001056384">
    <property type="component" value="Chromosome 2"/>
</dbReference>
<gene>
    <name evidence="1" type="ORF">Slin15195_G037390</name>
</gene>
<sequence>MLNYRAKFLHKKGREPFQVRIHEDSYRYGSDRENKIGAEFRHKERSSRSYGATYEGFFELGEDKKGTVRFTVEKNLVDDLRRQQKLADGKISHKK</sequence>
<dbReference type="EMBL" id="CP099419">
    <property type="protein sequence ID" value="USW50420.1"/>
    <property type="molecule type" value="Genomic_DNA"/>
</dbReference>
<name>A0A9Q9AJY9_9PEZI</name>
<reference evidence="1" key="1">
    <citation type="submission" date="2022-06" db="EMBL/GenBank/DDBJ databases">
        <title>Complete genome sequences of two strains of the flax pathogen Septoria linicola.</title>
        <authorList>
            <person name="Lapalu N."/>
            <person name="Simon A."/>
            <person name="Demenou B."/>
            <person name="Paumier D."/>
            <person name="Guillot M.-P."/>
            <person name="Gout L."/>
            <person name="Valade R."/>
        </authorList>
    </citation>
    <scope>NUCLEOTIDE SEQUENCE</scope>
    <source>
        <strain evidence="1">SE15195</strain>
    </source>
</reference>
<keyword evidence="2" id="KW-1185">Reference proteome</keyword>
<dbReference type="AlphaFoldDB" id="A0A9Q9AJY9"/>
<evidence type="ECO:0000313" key="2">
    <source>
        <dbReference type="Proteomes" id="UP001056384"/>
    </source>
</evidence>